<feature type="transmembrane region" description="Helical" evidence="1">
    <location>
        <begin position="172"/>
        <end position="192"/>
    </location>
</feature>
<sequence>MAQNRNNNIAMIKFIAAIMVITGHMAYILGVSLPIVMGTGIQIIGVKIFFLIGGYLITKSWLSDPVPKRYAEKRFMRIVPPLLVYTIIAILFSGIFLSTLTLKEYFTNPVTWKYLKNIIFCIEYFLPGVFQNNIYPNAVNGSLWTLPVEVGLYIVIPIVIKVLKLDKEKKHILLYTITVGVCLFQLLHLLCFPTWTCIYYQTDWASAMALVPYYFIGMLYAISNLHEKLNLQLACFLMLITPCISRGEIVNEIILYTVFPYFVFSFAFSPKAYFSNVFSKGDISYGMYLYGFFVQQIIANYLVNTSININKTRMLWLIVSILVTIIMALITNKIVEKPVQKKLQTHLYGNTEKV</sequence>
<name>A0ABT2SPP8_9FIRM</name>
<feature type="transmembrane region" description="Helical" evidence="1">
    <location>
        <begin position="12"/>
        <end position="29"/>
    </location>
</feature>
<dbReference type="PANTHER" id="PTHR23028:SF53">
    <property type="entry name" value="ACYL_TRANSF_3 DOMAIN-CONTAINING PROTEIN"/>
    <property type="match status" value="1"/>
</dbReference>
<organism evidence="3 4">
    <name type="scientific">Muricoprocola aceti</name>
    <dbReference type="NCBI Taxonomy" id="2981772"/>
    <lineage>
        <taxon>Bacteria</taxon>
        <taxon>Bacillati</taxon>
        <taxon>Bacillota</taxon>
        <taxon>Clostridia</taxon>
        <taxon>Lachnospirales</taxon>
        <taxon>Lachnospiraceae</taxon>
        <taxon>Muricoprocola</taxon>
    </lineage>
</organism>
<feature type="transmembrane region" description="Helical" evidence="1">
    <location>
        <begin position="204"/>
        <end position="222"/>
    </location>
</feature>
<feature type="transmembrane region" description="Helical" evidence="1">
    <location>
        <begin position="253"/>
        <end position="273"/>
    </location>
</feature>
<feature type="transmembrane region" description="Helical" evidence="1">
    <location>
        <begin position="35"/>
        <end position="57"/>
    </location>
</feature>
<protein>
    <submittedName>
        <fullName evidence="3">Acyltransferase</fullName>
    </submittedName>
</protein>
<proteinExistence type="predicted"/>
<feature type="transmembrane region" description="Helical" evidence="1">
    <location>
        <begin position="315"/>
        <end position="335"/>
    </location>
</feature>
<dbReference type="GO" id="GO:0016746">
    <property type="term" value="F:acyltransferase activity"/>
    <property type="evidence" value="ECO:0007669"/>
    <property type="project" value="UniProtKB-KW"/>
</dbReference>
<feature type="transmembrane region" description="Helical" evidence="1">
    <location>
        <begin position="285"/>
        <end position="303"/>
    </location>
</feature>
<feature type="transmembrane region" description="Helical" evidence="1">
    <location>
        <begin position="141"/>
        <end position="160"/>
    </location>
</feature>
<evidence type="ECO:0000313" key="4">
    <source>
        <dbReference type="Proteomes" id="UP001652338"/>
    </source>
</evidence>
<dbReference type="InterPro" id="IPR002656">
    <property type="entry name" value="Acyl_transf_3_dom"/>
</dbReference>
<keyword evidence="1" id="KW-0472">Membrane</keyword>
<keyword evidence="3" id="KW-0012">Acyltransferase</keyword>
<dbReference type="RefSeq" id="WP_262655751.1">
    <property type="nucleotide sequence ID" value="NZ_JAOQKE010000026.1"/>
</dbReference>
<dbReference type="Pfam" id="PF01757">
    <property type="entry name" value="Acyl_transf_3"/>
    <property type="match status" value="1"/>
</dbReference>
<evidence type="ECO:0000313" key="3">
    <source>
        <dbReference type="EMBL" id="MCU6726494.1"/>
    </source>
</evidence>
<keyword evidence="1" id="KW-0812">Transmembrane</keyword>
<feature type="domain" description="Acyltransferase 3" evidence="2">
    <location>
        <begin position="8"/>
        <end position="330"/>
    </location>
</feature>
<keyword evidence="1" id="KW-1133">Transmembrane helix</keyword>
<dbReference type="EMBL" id="JAOQKE010000026">
    <property type="protein sequence ID" value="MCU6726494.1"/>
    <property type="molecule type" value="Genomic_DNA"/>
</dbReference>
<evidence type="ECO:0000259" key="2">
    <source>
        <dbReference type="Pfam" id="PF01757"/>
    </source>
</evidence>
<keyword evidence="4" id="KW-1185">Reference proteome</keyword>
<accession>A0ABT2SPP8</accession>
<keyword evidence="3" id="KW-0808">Transferase</keyword>
<dbReference type="Proteomes" id="UP001652338">
    <property type="component" value="Unassembled WGS sequence"/>
</dbReference>
<comment type="caution">
    <text evidence="3">The sequence shown here is derived from an EMBL/GenBank/DDBJ whole genome shotgun (WGS) entry which is preliminary data.</text>
</comment>
<dbReference type="InterPro" id="IPR050879">
    <property type="entry name" value="Acyltransferase_3"/>
</dbReference>
<reference evidence="3 4" key="1">
    <citation type="journal article" date="2021" name="ISME Commun">
        <title>Automated analysis of genomic sequences facilitates high-throughput and comprehensive description of bacteria.</title>
        <authorList>
            <person name="Hitch T.C.A."/>
        </authorList>
    </citation>
    <scope>NUCLEOTIDE SEQUENCE [LARGE SCALE GENOMIC DNA]</scope>
    <source>
        <strain evidence="3 4">Sanger_29</strain>
    </source>
</reference>
<feature type="transmembrane region" description="Helical" evidence="1">
    <location>
        <begin position="78"/>
        <end position="102"/>
    </location>
</feature>
<dbReference type="PANTHER" id="PTHR23028">
    <property type="entry name" value="ACETYLTRANSFERASE"/>
    <property type="match status" value="1"/>
</dbReference>
<gene>
    <name evidence="3" type="ORF">OCV47_14380</name>
</gene>
<evidence type="ECO:0000256" key="1">
    <source>
        <dbReference type="SAM" id="Phobius"/>
    </source>
</evidence>